<name>A0A6A7N0W6_9BURK</name>
<comment type="caution">
    <text evidence="7">The sequence shown here is derived from an EMBL/GenBank/DDBJ whole genome shotgun (WGS) entry which is preliminary data.</text>
</comment>
<dbReference type="GO" id="GO:0046872">
    <property type="term" value="F:metal ion binding"/>
    <property type="evidence" value="ECO:0007669"/>
    <property type="project" value="UniProtKB-KW"/>
</dbReference>
<keyword evidence="1 4" id="KW-0349">Heme</keyword>
<sequence length="206" mass="22144">MQSKLITAVLLGMLASSAALAAGPAAKDSADLAAFKASFRDKNEATVDRLEQTEAQRLCSQDAQRPLKPAQRKQIEQQATAAVRYPADGNYLGDWKEGEKVAQNGRGLQSSDPKGTAAGGNCYACHQMDKKEIAFGNIGPSLQQYGKLRGGPTPEILKYTWAKIYNSHAFQACSVMPRFGAAGILTEKQMQDVMALLLAPESPVNQ</sequence>
<evidence type="ECO:0000313" key="8">
    <source>
        <dbReference type="Proteomes" id="UP000440498"/>
    </source>
</evidence>
<dbReference type="Gene3D" id="1.10.760.10">
    <property type="entry name" value="Cytochrome c-like domain"/>
    <property type="match status" value="1"/>
</dbReference>
<dbReference type="PROSITE" id="PS51007">
    <property type="entry name" value="CYTC"/>
    <property type="match status" value="1"/>
</dbReference>
<dbReference type="GO" id="GO:0009055">
    <property type="term" value="F:electron transfer activity"/>
    <property type="evidence" value="ECO:0007669"/>
    <property type="project" value="InterPro"/>
</dbReference>
<keyword evidence="2 4" id="KW-0479">Metal-binding</keyword>
<dbReference type="Pfam" id="PF00034">
    <property type="entry name" value="Cytochrom_C"/>
    <property type="match status" value="1"/>
</dbReference>
<dbReference type="GO" id="GO:0020037">
    <property type="term" value="F:heme binding"/>
    <property type="evidence" value="ECO:0007669"/>
    <property type="project" value="InterPro"/>
</dbReference>
<organism evidence="7 8">
    <name type="scientific">Rugamonas aquatica</name>
    <dbReference type="NCBI Taxonomy" id="2743357"/>
    <lineage>
        <taxon>Bacteria</taxon>
        <taxon>Pseudomonadati</taxon>
        <taxon>Pseudomonadota</taxon>
        <taxon>Betaproteobacteria</taxon>
        <taxon>Burkholderiales</taxon>
        <taxon>Oxalobacteraceae</taxon>
        <taxon>Telluria group</taxon>
        <taxon>Rugamonas</taxon>
    </lineage>
</organism>
<accession>A0A6A7N0W6</accession>
<proteinExistence type="predicted"/>
<keyword evidence="8" id="KW-1185">Reference proteome</keyword>
<dbReference type="InterPro" id="IPR036909">
    <property type="entry name" value="Cyt_c-like_dom_sf"/>
</dbReference>
<dbReference type="RefSeq" id="WP_152837884.1">
    <property type="nucleotide sequence ID" value="NZ_WHUG01000003.1"/>
</dbReference>
<feature type="signal peptide" evidence="5">
    <location>
        <begin position="1"/>
        <end position="21"/>
    </location>
</feature>
<dbReference type="InterPro" id="IPR009056">
    <property type="entry name" value="Cyt_c-like_dom"/>
</dbReference>
<dbReference type="Proteomes" id="UP000440498">
    <property type="component" value="Unassembled WGS sequence"/>
</dbReference>
<evidence type="ECO:0000313" key="7">
    <source>
        <dbReference type="EMBL" id="MQA38528.1"/>
    </source>
</evidence>
<evidence type="ECO:0000256" key="5">
    <source>
        <dbReference type="SAM" id="SignalP"/>
    </source>
</evidence>
<dbReference type="NCBIfam" id="TIGR04485">
    <property type="entry name" value="thiosulf_SoxX"/>
    <property type="match status" value="1"/>
</dbReference>
<protein>
    <submittedName>
        <fullName evidence="7">Sulfur oxidation c-type cytochrome SoxX</fullName>
    </submittedName>
</protein>
<evidence type="ECO:0000256" key="3">
    <source>
        <dbReference type="ARBA" id="ARBA00023004"/>
    </source>
</evidence>
<feature type="chain" id="PRO_5025339685" evidence="5">
    <location>
        <begin position="22"/>
        <end position="206"/>
    </location>
</feature>
<keyword evidence="3 4" id="KW-0408">Iron</keyword>
<dbReference type="EMBL" id="WHUG01000003">
    <property type="protein sequence ID" value="MQA38528.1"/>
    <property type="molecule type" value="Genomic_DNA"/>
</dbReference>
<dbReference type="PIRSF" id="PIRSF024608">
    <property type="entry name" value="UCP024608"/>
    <property type="match status" value="1"/>
</dbReference>
<evidence type="ECO:0000259" key="6">
    <source>
        <dbReference type="PROSITE" id="PS51007"/>
    </source>
</evidence>
<evidence type="ECO:0000256" key="1">
    <source>
        <dbReference type="ARBA" id="ARBA00022617"/>
    </source>
</evidence>
<dbReference type="SUPFAM" id="SSF46626">
    <property type="entry name" value="Cytochrome c"/>
    <property type="match status" value="1"/>
</dbReference>
<dbReference type="AlphaFoldDB" id="A0A6A7N0W6"/>
<evidence type="ECO:0000256" key="4">
    <source>
        <dbReference type="PROSITE-ProRule" id="PRU00433"/>
    </source>
</evidence>
<gene>
    <name evidence="7" type="primary">soxX</name>
    <name evidence="7" type="ORF">GEV02_10235</name>
</gene>
<feature type="domain" description="Cytochrome c" evidence="6">
    <location>
        <begin position="93"/>
        <end position="201"/>
    </location>
</feature>
<evidence type="ECO:0000256" key="2">
    <source>
        <dbReference type="ARBA" id="ARBA00022723"/>
    </source>
</evidence>
<keyword evidence="5" id="KW-0732">Signal</keyword>
<reference evidence="7 8" key="1">
    <citation type="submission" date="2019-10" db="EMBL/GenBank/DDBJ databases">
        <title>Two novel species isolated from a subtropical stream in China.</title>
        <authorList>
            <person name="Lu H."/>
        </authorList>
    </citation>
    <scope>NUCLEOTIDE SEQUENCE [LARGE SCALE GENOMIC DNA]</scope>
    <source>
        <strain evidence="7 8">FT29W</strain>
    </source>
</reference>
<dbReference type="InterPro" id="IPR016823">
    <property type="entry name" value="Thiosulf_SoxX_II"/>
</dbReference>
<dbReference type="InterPro" id="IPR030999">
    <property type="entry name" value="Thiosulf_SoxX"/>
</dbReference>